<keyword evidence="3" id="KW-1185">Reference proteome</keyword>
<dbReference type="EMBL" id="CAJOBC010002634">
    <property type="protein sequence ID" value="CAF3743146.1"/>
    <property type="molecule type" value="Genomic_DNA"/>
</dbReference>
<evidence type="ECO:0000313" key="2">
    <source>
        <dbReference type="EMBL" id="CAF3743146.1"/>
    </source>
</evidence>
<evidence type="ECO:0000313" key="3">
    <source>
        <dbReference type="Proteomes" id="UP000663829"/>
    </source>
</evidence>
<accession>A0A814EBS8</accession>
<gene>
    <name evidence="1" type="ORF">GPM918_LOCUS12183</name>
    <name evidence="2" type="ORF">SRO942_LOCUS12184</name>
</gene>
<name>A0A814EBS8_9BILA</name>
<organism evidence="1 3">
    <name type="scientific">Didymodactylos carnosus</name>
    <dbReference type="NCBI Taxonomy" id="1234261"/>
    <lineage>
        <taxon>Eukaryota</taxon>
        <taxon>Metazoa</taxon>
        <taxon>Spiralia</taxon>
        <taxon>Gnathifera</taxon>
        <taxon>Rotifera</taxon>
        <taxon>Eurotatoria</taxon>
        <taxon>Bdelloidea</taxon>
        <taxon>Philodinida</taxon>
        <taxon>Philodinidae</taxon>
        <taxon>Didymodactylos</taxon>
    </lineage>
</organism>
<evidence type="ECO:0000313" key="1">
    <source>
        <dbReference type="EMBL" id="CAF0969996.1"/>
    </source>
</evidence>
<dbReference type="Proteomes" id="UP000681722">
    <property type="component" value="Unassembled WGS sequence"/>
</dbReference>
<dbReference type="Proteomes" id="UP000663829">
    <property type="component" value="Unassembled WGS sequence"/>
</dbReference>
<dbReference type="OrthoDB" id="10232256at2759"/>
<protein>
    <submittedName>
        <fullName evidence="1">Uncharacterized protein</fullName>
    </submittedName>
</protein>
<dbReference type="AlphaFoldDB" id="A0A814EBS8"/>
<comment type="caution">
    <text evidence="1">The sequence shown here is derived from an EMBL/GenBank/DDBJ whole genome shotgun (WGS) entry which is preliminary data.</text>
</comment>
<feature type="non-terminal residue" evidence="1">
    <location>
        <position position="1"/>
    </location>
</feature>
<sequence>MLDLFHYNQHNSSRDRTRHFRIDLTSKEECEKLLNAREISLQELLHDDEMKAKALCNPTLINNFQQQHSQQQIMYKRNEYNAWPLVNSNQTKTMGSTEINESIWDVIKHLQSDFEKMKLEHERKENEMKIKYIDQMNKYKALVVLNNIQTKTQDEMIKNVYTVVEETLPAVKTTLQIVKFIASKIASMVIDLDEQENMKNMFELIETTIAHLTERSEMLSIKIHYCNSEKNEEEQGKDDNHDLEMKIDFPPLPQTLPHESDFMFFPYVYIPKSEYTELQSRPEALLIPFVDLSMNVSVTSHRMCCICREEIAAPSVTISESGRERVFFVKNIVIPLGTRCCSKHVEHHYLTSDAMSKLHPYKID</sequence>
<reference evidence="1" key="1">
    <citation type="submission" date="2021-02" db="EMBL/GenBank/DDBJ databases">
        <authorList>
            <person name="Nowell W R."/>
        </authorList>
    </citation>
    <scope>NUCLEOTIDE SEQUENCE</scope>
</reference>
<proteinExistence type="predicted"/>
<dbReference type="EMBL" id="CAJNOQ010002634">
    <property type="protein sequence ID" value="CAF0969996.1"/>
    <property type="molecule type" value="Genomic_DNA"/>
</dbReference>